<keyword evidence="3" id="KW-0808">Transferase</keyword>
<evidence type="ECO:0000256" key="5">
    <source>
        <dbReference type="ARBA" id="ARBA00022777"/>
    </source>
</evidence>
<dbReference type="SUPFAM" id="SSF56112">
    <property type="entry name" value="Protein kinase-like (PK-like)"/>
    <property type="match status" value="1"/>
</dbReference>
<evidence type="ECO:0000256" key="6">
    <source>
        <dbReference type="ARBA" id="ARBA00022840"/>
    </source>
</evidence>
<sequence length="444" mass="49366">MINSKMTIPTDNNKGYNDLPNNKEQSNISNNNNTKETSTTNHPSQSSSTATVNSNQTKVYPYEIIKQVGQGTFGKVYEAKNIDNKRVAIKKVEKSNHFISREYDILKIVAHPNCLRILDMFYTAEDNKKMQNLVFDFIPYTLASLLKKRQLSINFIKVLFFQLCQAIKHIHSKAICHRDITPNNILLSSKGELTLADFGSAKILESNHTSMSYICSRYYRAPELLVGCSNYTTKIDIWSIGCILAEMLIGKPLFPGTNSNDQLGRIIEVLGSPTKDDMEAMKPSKPYHLQLPNINPKFFESLHNVEDKTVVDLLSKIFIFDPVKRASIDEIIAHPFLRDVNLNTLELFDEMKCFSTSNNNAKSSTTTNSTSSSSTTANMTSLASSSSNNKTTCSDSYLSRLPTSAITSSSNLKSIDNSNGKSSSSSNNIPSLNNSNNGVITNTI</sequence>
<evidence type="ECO:0000256" key="8">
    <source>
        <dbReference type="SAM" id="MobiDB-lite"/>
    </source>
</evidence>
<dbReference type="InterPro" id="IPR017441">
    <property type="entry name" value="Protein_kinase_ATP_BS"/>
</dbReference>
<accession>A0AAN7YQA6</accession>
<dbReference type="Pfam" id="PF00069">
    <property type="entry name" value="Pkinase"/>
    <property type="match status" value="1"/>
</dbReference>
<dbReference type="Gene3D" id="1.10.510.10">
    <property type="entry name" value="Transferase(Phosphotransferase) domain 1"/>
    <property type="match status" value="1"/>
</dbReference>
<feature type="region of interest" description="Disordered" evidence="8">
    <location>
        <begin position="1"/>
        <end position="53"/>
    </location>
</feature>
<dbReference type="EMBL" id="JAVFKY010000005">
    <property type="protein sequence ID" value="KAK5575541.1"/>
    <property type="molecule type" value="Genomic_DNA"/>
</dbReference>
<gene>
    <name evidence="10" type="ORF">RB653_006674</name>
</gene>
<name>A0AAN7YQA6_9MYCE</name>
<dbReference type="CDD" id="cd14137">
    <property type="entry name" value="STKc_GSK3"/>
    <property type="match status" value="1"/>
</dbReference>
<feature type="compositionally biased region" description="Polar residues" evidence="8">
    <location>
        <begin position="42"/>
        <end position="53"/>
    </location>
</feature>
<evidence type="ECO:0000256" key="4">
    <source>
        <dbReference type="ARBA" id="ARBA00022741"/>
    </source>
</evidence>
<dbReference type="PANTHER" id="PTHR24057:SF0">
    <property type="entry name" value="PROTEIN KINASE SHAGGY-RELATED"/>
    <property type="match status" value="1"/>
</dbReference>
<keyword evidence="11" id="KW-1185">Reference proteome</keyword>
<keyword evidence="6 7" id="KW-0067">ATP-binding</keyword>
<feature type="region of interest" description="Disordered" evidence="8">
    <location>
        <begin position="409"/>
        <end position="444"/>
    </location>
</feature>
<dbReference type="InterPro" id="IPR000719">
    <property type="entry name" value="Prot_kinase_dom"/>
</dbReference>
<feature type="compositionally biased region" description="Low complexity" evidence="8">
    <location>
        <begin position="22"/>
        <end position="41"/>
    </location>
</feature>
<dbReference type="InterPro" id="IPR039192">
    <property type="entry name" value="STKc_GSK3"/>
</dbReference>
<feature type="binding site" evidence="7">
    <location>
        <position position="91"/>
    </location>
    <ligand>
        <name>ATP</name>
        <dbReference type="ChEBI" id="CHEBI:30616"/>
    </ligand>
</feature>
<dbReference type="FunFam" id="3.30.200.20:FF:001060">
    <property type="entry name" value="CMGC family protein kinase"/>
    <property type="match status" value="1"/>
</dbReference>
<organism evidence="10 11">
    <name type="scientific">Dictyostelium firmibasis</name>
    <dbReference type="NCBI Taxonomy" id="79012"/>
    <lineage>
        <taxon>Eukaryota</taxon>
        <taxon>Amoebozoa</taxon>
        <taxon>Evosea</taxon>
        <taxon>Eumycetozoa</taxon>
        <taxon>Dictyostelia</taxon>
        <taxon>Dictyosteliales</taxon>
        <taxon>Dictyosteliaceae</taxon>
        <taxon>Dictyostelium</taxon>
    </lineage>
</organism>
<feature type="domain" description="Protein kinase" evidence="9">
    <location>
        <begin position="62"/>
        <end position="337"/>
    </location>
</feature>
<evidence type="ECO:0000256" key="2">
    <source>
        <dbReference type="ARBA" id="ARBA00022527"/>
    </source>
</evidence>
<evidence type="ECO:0000256" key="3">
    <source>
        <dbReference type="ARBA" id="ARBA00022679"/>
    </source>
</evidence>
<dbReference type="InterPro" id="IPR011009">
    <property type="entry name" value="Kinase-like_dom_sf"/>
</dbReference>
<comment type="similarity">
    <text evidence="1">Belongs to the protein kinase superfamily. CMGC Ser/Thr protein kinase family. GSK-3 subfamily.</text>
</comment>
<keyword evidence="2" id="KW-0723">Serine/threonine-protein kinase</keyword>
<evidence type="ECO:0000313" key="10">
    <source>
        <dbReference type="EMBL" id="KAK5575541.1"/>
    </source>
</evidence>
<dbReference type="InterPro" id="IPR050591">
    <property type="entry name" value="GSK-3"/>
</dbReference>
<evidence type="ECO:0000313" key="11">
    <source>
        <dbReference type="Proteomes" id="UP001344447"/>
    </source>
</evidence>
<keyword evidence="5" id="KW-0418">Kinase</keyword>
<dbReference type="PROSITE" id="PS50011">
    <property type="entry name" value="PROTEIN_KINASE_DOM"/>
    <property type="match status" value="1"/>
</dbReference>
<dbReference type="GO" id="GO:0005524">
    <property type="term" value="F:ATP binding"/>
    <property type="evidence" value="ECO:0007669"/>
    <property type="project" value="UniProtKB-UniRule"/>
</dbReference>
<dbReference type="PROSITE" id="PS00107">
    <property type="entry name" value="PROTEIN_KINASE_ATP"/>
    <property type="match status" value="1"/>
</dbReference>
<feature type="compositionally biased region" description="Low complexity" evidence="8">
    <location>
        <begin position="417"/>
        <end position="437"/>
    </location>
</feature>
<feature type="region of interest" description="Disordered" evidence="8">
    <location>
        <begin position="358"/>
        <end position="391"/>
    </location>
</feature>
<evidence type="ECO:0000256" key="7">
    <source>
        <dbReference type="PROSITE-ProRule" id="PRU10141"/>
    </source>
</evidence>
<comment type="caution">
    <text evidence="10">The sequence shown here is derived from an EMBL/GenBank/DDBJ whole genome shotgun (WGS) entry which is preliminary data.</text>
</comment>
<dbReference type="PANTHER" id="PTHR24057">
    <property type="entry name" value="GLYCOGEN SYNTHASE KINASE-3 ALPHA"/>
    <property type="match status" value="1"/>
</dbReference>
<dbReference type="GO" id="GO:0005634">
    <property type="term" value="C:nucleus"/>
    <property type="evidence" value="ECO:0007669"/>
    <property type="project" value="TreeGrafter"/>
</dbReference>
<dbReference type="Gene3D" id="3.30.200.20">
    <property type="entry name" value="Phosphorylase Kinase, domain 1"/>
    <property type="match status" value="1"/>
</dbReference>
<dbReference type="Proteomes" id="UP001344447">
    <property type="component" value="Unassembled WGS sequence"/>
</dbReference>
<protein>
    <recommendedName>
        <fullName evidence="9">Protein kinase domain-containing protein</fullName>
    </recommendedName>
</protein>
<dbReference type="GO" id="GO:0007165">
    <property type="term" value="P:signal transduction"/>
    <property type="evidence" value="ECO:0007669"/>
    <property type="project" value="TreeGrafter"/>
</dbReference>
<feature type="compositionally biased region" description="Polar residues" evidence="8">
    <location>
        <begin position="1"/>
        <end position="15"/>
    </location>
</feature>
<evidence type="ECO:0000259" key="9">
    <source>
        <dbReference type="PROSITE" id="PS50011"/>
    </source>
</evidence>
<dbReference type="PROSITE" id="PS00109">
    <property type="entry name" value="PROTEIN_KINASE_TYR"/>
    <property type="match status" value="1"/>
</dbReference>
<keyword evidence="4 7" id="KW-0547">Nucleotide-binding</keyword>
<evidence type="ECO:0000256" key="1">
    <source>
        <dbReference type="ARBA" id="ARBA00005527"/>
    </source>
</evidence>
<dbReference type="FunFam" id="1.10.510.10:FF:000624">
    <property type="entry name" value="Mitogen-activated protein kinase"/>
    <property type="match status" value="1"/>
</dbReference>
<dbReference type="InterPro" id="IPR008266">
    <property type="entry name" value="Tyr_kinase_AS"/>
</dbReference>
<dbReference type="AlphaFoldDB" id="A0AAN7YQA6"/>
<proteinExistence type="inferred from homology"/>
<reference evidence="10 11" key="1">
    <citation type="submission" date="2023-11" db="EMBL/GenBank/DDBJ databases">
        <title>Dfirmibasis_genome.</title>
        <authorList>
            <person name="Edelbroek B."/>
            <person name="Kjellin J."/>
            <person name="Jerlstrom-Hultqvist J."/>
            <person name="Soderbom F."/>
        </authorList>
    </citation>
    <scope>NUCLEOTIDE SEQUENCE [LARGE SCALE GENOMIC DNA]</scope>
    <source>
        <strain evidence="10 11">TNS-C-14</strain>
    </source>
</reference>
<dbReference type="GO" id="GO:0005737">
    <property type="term" value="C:cytoplasm"/>
    <property type="evidence" value="ECO:0007669"/>
    <property type="project" value="TreeGrafter"/>
</dbReference>
<dbReference type="GO" id="GO:0030154">
    <property type="term" value="P:cell differentiation"/>
    <property type="evidence" value="ECO:0007669"/>
    <property type="project" value="TreeGrafter"/>
</dbReference>
<dbReference type="GO" id="GO:0004674">
    <property type="term" value="F:protein serine/threonine kinase activity"/>
    <property type="evidence" value="ECO:0007669"/>
    <property type="project" value="UniProtKB-KW"/>
</dbReference>